<dbReference type="PANTHER" id="PTHR46908:SF4">
    <property type="entry name" value="TUMOR NECROSIS FACTOR-INDUCIBLE GENE 6 PROTEIN"/>
    <property type="match status" value="1"/>
</dbReference>
<dbReference type="AlphaFoldDB" id="A0AAJ6YIT1"/>
<keyword evidence="4" id="KW-0732">Signal</keyword>
<feature type="chain" id="PRO_5042551865" evidence="4">
    <location>
        <begin position="17"/>
        <end position="915"/>
    </location>
</feature>
<feature type="domain" description="CUB" evidence="5">
    <location>
        <begin position="21"/>
        <end position="130"/>
    </location>
</feature>
<dbReference type="Pfam" id="PF00431">
    <property type="entry name" value="CUB"/>
    <property type="match status" value="2"/>
</dbReference>
<feature type="region of interest" description="Disordered" evidence="3">
    <location>
        <begin position="161"/>
        <end position="180"/>
    </location>
</feature>
<dbReference type="Proteomes" id="UP000695007">
    <property type="component" value="Unplaced"/>
</dbReference>
<feature type="region of interest" description="Disordered" evidence="3">
    <location>
        <begin position="239"/>
        <end position="262"/>
    </location>
</feature>
<dbReference type="CDD" id="cd00041">
    <property type="entry name" value="CUB"/>
    <property type="match status" value="1"/>
</dbReference>
<evidence type="ECO:0000256" key="4">
    <source>
        <dbReference type="SAM" id="SignalP"/>
    </source>
</evidence>
<accession>A0AAJ6YIT1</accession>
<dbReference type="InterPro" id="IPR052129">
    <property type="entry name" value="Spermadhesin-Link_domain"/>
</dbReference>
<reference evidence="7" key="1">
    <citation type="submission" date="2025-08" db="UniProtKB">
        <authorList>
            <consortium name="RefSeq"/>
        </authorList>
    </citation>
    <scope>IDENTIFICATION</scope>
</reference>
<feature type="domain" description="CUB" evidence="5">
    <location>
        <begin position="515"/>
        <end position="580"/>
    </location>
</feature>
<evidence type="ECO:0000313" key="6">
    <source>
        <dbReference type="Proteomes" id="UP000695007"/>
    </source>
</evidence>
<evidence type="ECO:0000256" key="3">
    <source>
        <dbReference type="SAM" id="MobiDB-lite"/>
    </source>
</evidence>
<dbReference type="PANTHER" id="PTHR46908">
    <property type="entry name" value="CUBILIN-LIKE PROTEIN"/>
    <property type="match status" value="1"/>
</dbReference>
<dbReference type="RefSeq" id="XP_011498833.1">
    <property type="nucleotide sequence ID" value="XM_011500531.1"/>
</dbReference>
<keyword evidence="1" id="KW-1015">Disulfide bond</keyword>
<evidence type="ECO:0000256" key="2">
    <source>
        <dbReference type="PROSITE-ProRule" id="PRU00059"/>
    </source>
</evidence>
<dbReference type="GeneID" id="105362972"/>
<evidence type="ECO:0000313" key="7">
    <source>
        <dbReference type="RefSeq" id="XP_011498833.1"/>
    </source>
</evidence>
<protein>
    <submittedName>
        <fullName evidence="7">Uncharacterized protein LOC105362972 isoform X1</fullName>
    </submittedName>
</protein>
<dbReference type="KEGG" id="csol:105362972"/>
<dbReference type="Gene3D" id="2.60.120.290">
    <property type="entry name" value="Spermadhesin, CUB domain"/>
    <property type="match status" value="3"/>
</dbReference>
<organism evidence="6 7">
    <name type="scientific">Ceratosolen solmsi marchali</name>
    <dbReference type="NCBI Taxonomy" id="326594"/>
    <lineage>
        <taxon>Eukaryota</taxon>
        <taxon>Metazoa</taxon>
        <taxon>Ecdysozoa</taxon>
        <taxon>Arthropoda</taxon>
        <taxon>Hexapoda</taxon>
        <taxon>Insecta</taxon>
        <taxon>Pterygota</taxon>
        <taxon>Neoptera</taxon>
        <taxon>Endopterygota</taxon>
        <taxon>Hymenoptera</taxon>
        <taxon>Apocrita</taxon>
        <taxon>Proctotrupomorpha</taxon>
        <taxon>Chalcidoidea</taxon>
        <taxon>Agaonidae</taxon>
        <taxon>Agaoninae</taxon>
        <taxon>Ceratosolen</taxon>
    </lineage>
</organism>
<dbReference type="SUPFAM" id="SSF49854">
    <property type="entry name" value="Spermadhesin, CUB domain"/>
    <property type="match status" value="3"/>
</dbReference>
<comment type="caution">
    <text evidence="2">Lacks conserved residue(s) required for the propagation of feature annotation.</text>
</comment>
<feature type="domain" description="CUB" evidence="5">
    <location>
        <begin position="787"/>
        <end position="907"/>
    </location>
</feature>
<dbReference type="InterPro" id="IPR000859">
    <property type="entry name" value="CUB_dom"/>
</dbReference>
<keyword evidence="6" id="KW-1185">Reference proteome</keyword>
<dbReference type="SMART" id="SM00042">
    <property type="entry name" value="CUB"/>
    <property type="match status" value="2"/>
</dbReference>
<sequence length="915" mass="102215">MKALLIVAYLASLAFCEERSCGGTYRGFQYTITSPNYPRNYSDGLNCVYRFQGDTWGKCEQEFHLQFLDFNVRGSDNCKGDYLQVGDRHIFCGNVVGLRKFKGTNNSLSVVFHSDDRDADKGFKILATAVPCNLNFNHHHFYRGFTEEGRDDFGANDMPTITNSREINGGRNSSVTGFRSSKKQNLLTEYPRINDTSKFNISVNVSSSATPWSSMEMDTNKKSARINSYLFLPPRNNDGSVQSNLSSSQSFDNLSSLPNELSLPSQSSAASFSNLRSSNNLNALGSLDKSSSSSEQVRKAIVIPHRNYGEPGLEVVDYDLQVSNDCDNHQNAGTSIRNNYNSFQDQGSIRSVAKLGSSSNLIYDPNNGLVDSNNNEGINKPLPNYPGRYYQNGYTNKYLTTGYPVNINNQLTNYPTGSPPNYLGGGYNINHGLSNYQSGGFNPIAVNYPGFNSNIGNNLGYNAAYNSATPTYGSAYNSGYNSGFTTAFNFPVGDNYHSNFGNNWGNGYDGQVRECCRMPLSRRFSLSSPGFPGGVSTRNTFSCRYTITKSSPDICRLRLNFRFFNFGGDDQYCNYGYVEIDGRRYCGCKSGLSLQVSFTDYIAKSIFVMNSGYPRSKFSGFLIDVIQEPCRLSESNPSYPSYPSYPLYPQNPSYPYDPRNSNYPNYSGFLQRKTNVLPSVIGKRSLINSPNSTVIYPSMPDPNPHIRNKRNLGYLYSRPSVPFPNSDIQGVSAAVGTHERFFDGRCQNRIFLDWVIASKEAILKHVKCVGFGAPTRNLRIAYPISRNGRSVSSIASECEEIHDKQGEIKSPLYPNNYPNNINKCYRFHKISNFCNIEINVRDFDVEQSEECAKDYFSISKEDTKYCGNSLKNFKTILDLTKVNFMDVYFVSDSNGTGKGFNVSFSQLLCGESSNF</sequence>
<dbReference type="InterPro" id="IPR035914">
    <property type="entry name" value="Sperma_CUB_dom_sf"/>
</dbReference>
<gene>
    <name evidence="7" type="primary">LOC105362972</name>
</gene>
<feature type="compositionally biased region" description="Low complexity" evidence="3">
    <location>
        <begin position="240"/>
        <end position="262"/>
    </location>
</feature>
<proteinExistence type="predicted"/>
<evidence type="ECO:0000256" key="1">
    <source>
        <dbReference type="ARBA" id="ARBA00023157"/>
    </source>
</evidence>
<feature type="signal peptide" evidence="4">
    <location>
        <begin position="1"/>
        <end position="16"/>
    </location>
</feature>
<dbReference type="PROSITE" id="PS01180">
    <property type="entry name" value="CUB"/>
    <property type="match status" value="3"/>
</dbReference>
<evidence type="ECO:0000259" key="5">
    <source>
        <dbReference type="PROSITE" id="PS01180"/>
    </source>
</evidence>
<name>A0AAJ6YIT1_9HYME</name>